<keyword evidence="6" id="KW-1185">Reference proteome</keyword>
<dbReference type="Proteomes" id="UP000229730">
    <property type="component" value="Unassembled WGS sequence"/>
</dbReference>
<dbReference type="InterPro" id="IPR036693">
    <property type="entry name" value="TF_LuxR_autoind-bd_dom_sf"/>
</dbReference>
<dbReference type="EMBL" id="PDEM01000009">
    <property type="protein sequence ID" value="PHZ85937.1"/>
    <property type="molecule type" value="Genomic_DNA"/>
</dbReference>
<dbReference type="GO" id="GO:0003677">
    <property type="term" value="F:DNA binding"/>
    <property type="evidence" value="ECO:0007669"/>
    <property type="project" value="UniProtKB-KW"/>
</dbReference>
<evidence type="ECO:0000313" key="5">
    <source>
        <dbReference type="EMBL" id="PHZ85937.1"/>
    </source>
</evidence>
<dbReference type="Pfam" id="PF03472">
    <property type="entry name" value="Autoind_bind"/>
    <property type="match status" value="1"/>
</dbReference>
<keyword evidence="3" id="KW-0804">Transcription</keyword>
<dbReference type="PANTHER" id="PTHR44688">
    <property type="entry name" value="DNA-BINDING TRANSCRIPTIONAL ACTIVATOR DEVR_DOSR"/>
    <property type="match status" value="1"/>
</dbReference>
<dbReference type="PROSITE" id="PS50043">
    <property type="entry name" value="HTH_LUXR_2"/>
    <property type="match status" value="1"/>
</dbReference>
<dbReference type="InterPro" id="IPR036388">
    <property type="entry name" value="WH-like_DNA-bd_sf"/>
</dbReference>
<organism evidence="5 6">
    <name type="scientific">Paremcibacter congregatus</name>
    <dbReference type="NCBI Taxonomy" id="2043170"/>
    <lineage>
        <taxon>Bacteria</taxon>
        <taxon>Pseudomonadati</taxon>
        <taxon>Pseudomonadota</taxon>
        <taxon>Alphaproteobacteria</taxon>
        <taxon>Emcibacterales</taxon>
        <taxon>Emcibacteraceae</taxon>
        <taxon>Paremcibacter</taxon>
    </lineage>
</organism>
<dbReference type="SUPFAM" id="SSF75516">
    <property type="entry name" value="Pheromone-binding domain of LuxR-like quorum-sensing transcription factors"/>
    <property type="match status" value="1"/>
</dbReference>
<comment type="caution">
    <text evidence="5">The sequence shown here is derived from an EMBL/GenBank/DDBJ whole genome shotgun (WGS) entry which is preliminary data.</text>
</comment>
<evidence type="ECO:0000259" key="4">
    <source>
        <dbReference type="PROSITE" id="PS50043"/>
    </source>
</evidence>
<evidence type="ECO:0000256" key="1">
    <source>
        <dbReference type="ARBA" id="ARBA00023015"/>
    </source>
</evidence>
<protein>
    <recommendedName>
        <fullName evidence="4">HTH luxR-type domain-containing protein</fullName>
    </recommendedName>
</protein>
<reference evidence="5 6" key="1">
    <citation type="submission" date="2017-10" db="EMBL/GenBank/DDBJ databases">
        <title>Frigbacter circumglobatus gen. nov. sp. nov., isolated from sediment cultured in situ.</title>
        <authorList>
            <person name="Zhao Z."/>
        </authorList>
    </citation>
    <scope>NUCLEOTIDE SEQUENCE [LARGE SCALE GENOMIC DNA]</scope>
    <source>
        <strain evidence="5 6">ZYL</strain>
    </source>
</reference>
<dbReference type="InterPro" id="IPR005143">
    <property type="entry name" value="TF_LuxR_autoind-bd_dom"/>
</dbReference>
<dbReference type="FunCoup" id="A0A2G4YUJ0">
    <property type="interactions" value="175"/>
</dbReference>
<dbReference type="OrthoDB" id="9803630at2"/>
<dbReference type="PANTHER" id="PTHR44688:SF16">
    <property type="entry name" value="DNA-BINDING TRANSCRIPTIONAL ACTIVATOR DEVR_DOSR"/>
    <property type="match status" value="1"/>
</dbReference>
<dbReference type="Gene3D" id="3.30.450.80">
    <property type="entry name" value="Transcription factor LuxR-like, autoinducer-binding domain"/>
    <property type="match status" value="1"/>
</dbReference>
<evidence type="ECO:0000256" key="2">
    <source>
        <dbReference type="ARBA" id="ARBA00023125"/>
    </source>
</evidence>
<evidence type="ECO:0000256" key="3">
    <source>
        <dbReference type="ARBA" id="ARBA00023163"/>
    </source>
</evidence>
<dbReference type="SUPFAM" id="SSF46894">
    <property type="entry name" value="C-terminal effector domain of the bipartite response regulators"/>
    <property type="match status" value="1"/>
</dbReference>
<feature type="domain" description="HTH luxR-type" evidence="4">
    <location>
        <begin position="169"/>
        <end position="234"/>
    </location>
</feature>
<dbReference type="PRINTS" id="PR00038">
    <property type="entry name" value="HTHLUXR"/>
</dbReference>
<keyword evidence="1" id="KW-0805">Transcription regulation</keyword>
<dbReference type="RefSeq" id="WP_099471522.1">
    <property type="nucleotide sequence ID" value="NZ_CP041025.1"/>
</dbReference>
<dbReference type="InParanoid" id="A0A2G4YUJ0"/>
<dbReference type="InterPro" id="IPR000792">
    <property type="entry name" value="Tscrpt_reg_LuxR_C"/>
</dbReference>
<evidence type="ECO:0000313" key="6">
    <source>
        <dbReference type="Proteomes" id="UP000229730"/>
    </source>
</evidence>
<sequence>MIFSRVQDFISDAMYETNVEALKSTLSKYINPLGFDMHTCVSIVDLTNPPPSALLILDFPTPWVERYIEQNYIEKDVIFRKAVRDMQAFKWQDVSYDDSMSHQIFDEASEFGIKNGVTVPINMPGYYPATVNIIGENCDVSDEDYHAIHLISVYYYNAIIRIQKSKYADDFQEMDLAPREKECLHWVAQGKSDTDIGDILFLSPHTVHSYVESAKRKLHVSTRTQAAVRAVFCGLIVP</sequence>
<gene>
    <name evidence="5" type="ORF">CRD36_04480</name>
</gene>
<dbReference type="AlphaFoldDB" id="A0A2G4YUJ0"/>
<name>A0A2G4YUJ0_9PROT</name>
<accession>A0A2G4YUJ0</accession>
<dbReference type="Pfam" id="PF00196">
    <property type="entry name" value="GerE"/>
    <property type="match status" value="1"/>
</dbReference>
<dbReference type="SMART" id="SM00421">
    <property type="entry name" value="HTH_LUXR"/>
    <property type="match status" value="1"/>
</dbReference>
<dbReference type="CDD" id="cd06170">
    <property type="entry name" value="LuxR_C_like"/>
    <property type="match status" value="1"/>
</dbReference>
<dbReference type="Gene3D" id="1.10.10.10">
    <property type="entry name" value="Winged helix-like DNA-binding domain superfamily/Winged helix DNA-binding domain"/>
    <property type="match status" value="1"/>
</dbReference>
<keyword evidence="2" id="KW-0238">DNA-binding</keyword>
<dbReference type="GO" id="GO:0006355">
    <property type="term" value="P:regulation of DNA-templated transcription"/>
    <property type="evidence" value="ECO:0007669"/>
    <property type="project" value="InterPro"/>
</dbReference>
<dbReference type="InterPro" id="IPR016032">
    <property type="entry name" value="Sig_transdc_resp-reg_C-effctor"/>
</dbReference>
<proteinExistence type="predicted"/>